<feature type="compositionally biased region" description="Polar residues" evidence="1">
    <location>
        <begin position="57"/>
        <end position="69"/>
    </location>
</feature>
<accession>A0A8S1F622</accession>
<protein>
    <submittedName>
        <fullName evidence="2">Uncharacterized protein</fullName>
    </submittedName>
</protein>
<feature type="compositionally biased region" description="Low complexity" evidence="1">
    <location>
        <begin position="30"/>
        <end position="56"/>
    </location>
</feature>
<keyword evidence="3" id="KW-1185">Reference proteome</keyword>
<evidence type="ECO:0000313" key="3">
    <source>
        <dbReference type="Proteomes" id="UP000494206"/>
    </source>
</evidence>
<name>A0A8S1F622_9PELO</name>
<feature type="compositionally biased region" description="Basic and acidic residues" evidence="1">
    <location>
        <begin position="226"/>
        <end position="235"/>
    </location>
</feature>
<feature type="region of interest" description="Disordered" evidence="1">
    <location>
        <begin position="152"/>
        <end position="173"/>
    </location>
</feature>
<evidence type="ECO:0000256" key="1">
    <source>
        <dbReference type="SAM" id="MobiDB-lite"/>
    </source>
</evidence>
<proteinExistence type="predicted"/>
<dbReference type="AlphaFoldDB" id="A0A8S1F622"/>
<dbReference type="OrthoDB" id="5857939at2759"/>
<feature type="region of interest" description="Disordered" evidence="1">
    <location>
        <begin position="195"/>
        <end position="291"/>
    </location>
</feature>
<reference evidence="2 3" key="1">
    <citation type="submission" date="2020-04" db="EMBL/GenBank/DDBJ databases">
        <authorList>
            <person name="Laetsch R D."/>
            <person name="Stevens L."/>
            <person name="Kumar S."/>
            <person name="Blaxter L. M."/>
        </authorList>
    </citation>
    <scope>NUCLEOTIDE SEQUENCE [LARGE SCALE GENOMIC DNA]</scope>
</reference>
<dbReference type="Proteomes" id="UP000494206">
    <property type="component" value="Unassembled WGS sequence"/>
</dbReference>
<dbReference type="EMBL" id="CADEPM010000006">
    <property type="protein sequence ID" value="CAB3407596.1"/>
    <property type="molecule type" value="Genomic_DNA"/>
</dbReference>
<comment type="caution">
    <text evidence="2">The sequence shown here is derived from an EMBL/GenBank/DDBJ whole genome shotgun (WGS) entry which is preliminary data.</text>
</comment>
<feature type="compositionally biased region" description="Low complexity" evidence="1">
    <location>
        <begin position="244"/>
        <end position="277"/>
    </location>
</feature>
<feature type="compositionally biased region" description="Polar residues" evidence="1">
    <location>
        <begin position="152"/>
        <end position="168"/>
    </location>
</feature>
<organism evidence="2 3">
    <name type="scientific">Caenorhabditis bovis</name>
    <dbReference type="NCBI Taxonomy" id="2654633"/>
    <lineage>
        <taxon>Eukaryota</taxon>
        <taxon>Metazoa</taxon>
        <taxon>Ecdysozoa</taxon>
        <taxon>Nematoda</taxon>
        <taxon>Chromadorea</taxon>
        <taxon>Rhabditida</taxon>
        <taxon>Rhabditina</taxon>
        <taxon>Rhabditomorpha</taxon>
        <taxon>Rhabditoidea</taxon>
        <taxon>Rhabditidae</taxon>
        <taxon>Peloderinae</taxon>
        <taxon>Caenorhabditis</taxon>
    </lineage>
</organism>
<feature type="region of interest" description="Disordered" evidence="1">
    <location>
        <begin position="20"/>
        <end position="69"/>
    </location>
</feature>
<sequence length="445" mass="48704">MFSGVQRDRVSPQAVQDLLELNRLGGYRGRAASPESVRSSRSPSPPASSSGRTSPAMSTISSMSRLKVSSSGIASGMRKLSSSPHLLGICEETEDGHEMADTEESVQLRTFDERIGRTNRSASTGVVHPHHSIQATKSSAASLLTTPFTVKSHTLPTSSQSTPNTYSSVRMIRPRQAIVSPDVCRRYDQHSRFLTRSKRSTSCSSSEASDDDDGRRLTMMSSKCASKFDERRRNDDDDDGDGGKTTTSRTTTTAATTSKSAMGGDSAKTSSSQSSQIGGSGDKRGSINDSMMSPSAAAALRPIPEMTLLDQSTDRKDRIFATCPTTQSLVRKWATNDEDFGRKAEKAHAEIGRWFGTPPREIQSPSSSENDEKPWLRSLRRALSSQELFKDHALNERCSIDSGCSSDEDNSPIIQNMYNDSKFSYLSTLPMEKVDKWLRCAEFVF</sequence>
<evidence type="ECO:0000313" key="2">
    <source>
        <dbReference type="EMBL" id="CAB3407596.1"/>
    </source>
</evidence>
<gene>
    <name evidence="2" type="ORF">CBOVIS_LOCUS9505</name>
</gene>